<reference evidence="2" key="1">
    <citation type="journal article" date="2014" name="PLoS ONE">
        <title>Transcriptome-Based Identification of ABC Transporters in the Western Tarnished Plant Bug Lygus hesperus.</title>
        <authorList>
            <person name="Hull J.J."/>
            <person name="Chaney K."/>
            <person name="Geib S.M."/>
            <person name="Fabrick J.A."/>
            <person name="Brent C.S."/>
            <person name="Walsh D."/>
            <person name="Lavine L.C."/>
        </authorList>
    </citation>
    <scope>NUCLEOTIDE SEQUENCE</scope>
</reference>
<evidence type="ECO:0000256" key="1">
    <source>
        <dbReference type="SAM" id="Phobius"/>
    </source>
</evidence>
<sequence>NPSLALNFMRPKYMPKSGNITNLPITFIVACICNKSALIPVVMAAEETLLIADPVMWTAKLAVPVAIFTVILMKLETLSPTKPTVPNTAEVTIPAEHVPKHTATTIKQNNFMTDT</sequence>
<protein>
    <submittedName>
        <fullName evidence="2">Neuronal acetylcholine receptor subunit alpha-9</fullName>
    </submittedName>
</protein>
<organism evidence="2">
    <name type="scientific">Lygus hesperus</name>
    <name type="common">Western plant bug</name>
    <dbReference type="NCBI Taxonomy" id="30085"/>
    <lineage>
        <taxon>Eukaryota</taxon>
        <taxon>Metazoa</taxon>
        <taxon>Ecdysozoa</taxon>
        <taxon>Arthropoda</taxon>
        <taxon>Hexapoda</taxon>
        <taxon>Insecta</taxon>
        <taxon>Pterygota</taxon>
        <taxon>Neoptera</taxon>
        <taxon>Paraneoptera</taxon>
        <taxon>Hemiptera</taxon>
        <taxon>Heteroptera</taxon>
        <taxon>Panheteroptera</taxon>
        <taxon>Cimicomorpha</taxon>
        <taxon>Miridae</taxon>
        <taxon>Mirini</taxon>
        <taxon>Lygus</taxon>
    </lineage>
</organism>
<keyword evidence="1" id="KW-1133">Transmembrane helix</keyword>
<name>A0A0A9YPM9_LYGHE</name>
<evidence type="ECO:0000313" key="2">
    <source>
        <dbReference type="EMBL" id="JAG34144.1"/>
    </source>
</evidence>
<dbReference type="EMBL" id="GBHO01009460">
    <property type="protein sequence ID" value="JAG34144.1"/>
    <property type="molecule type" value="Transcribed_RNA"/>
</dbReference>
<accession>A0A0A9YPM9</accession>
<keyword evidence="1" id="KW-0472">Membrane</keyword>
<reference evidence="2" key="2">
    <citation type="submission" date="2014-07" db="EMBL/GenBank/DDBJ databases">
        <authorList>
            <person name="Hull J."/>
        </authorList>
    </citation>
    <scope>NUCLEOTIDE SEQUENCE</scope>
</reference>
<feature type="transmembrane region" description="Helical" evidence="1">
    <location>
        <begin position="54"/>
        <end position="73"/>
    </location>
</feature>
<feature type="non-terminal residue" evidence="2">
    <location>
        <position position="1"/>
    </location>
</feature>
<gene>
    <name evidence="2" type="primary">CHRNA9_1</name>
    <name evidence="2" type="ORF">CM83_52611</name>
</gene>
<keyword evidence="1" id="KW-0812">Transmembrane</keyword>
<keyword evidence="2" id="KW-0675">Receptor</keyword>
<proteinExistence type="predicted"/>
<dbReference type="AlphaFoldDB" id="A0A0A9YPM9"/>